<dbReference type="InterPro" id="IPR031052">
    <property type="entry name" value="FHY3/FAR1"/>
</dbReference>
<organism evidence="9 10">
    <name type="scientific">Elaeis guineensis var. tenera</name>
    <name type="common">Oil palm</name>
    <dbReference type="NCBI Taxonomy" id="51953"/>
    <lineage>
        <taxon>Eukaryota</taxon>
        <taxon>Viridiplantae</taxon>
        <taxon>Streptophyta</taxon>
        <taxon>Embryophyta</taxon>
        <taxon>Tracheophyta</taxon>
        <taxon>Spermatophyta</taxon>
        <taxon>Magnoliopsida</taxon>
        <taxon>Liliopsida</taxon>
        <taxon>Arecaceae</taxon>
        <taxon>Arecoideae</taxon>
        <taxon>Cocoseae</taxon>
        <taxon>Elaeidinae</taxon>
        <taxon>Elaeis</taxon>
    </lineage>
</organism>
<keyword evidence="9" id="KW-1185">Reference proteome</keyword>
<sequence length="748" mass="85807">MTKTSSRNNGCLTQRRQCPCGDEQCYIRIEGDEEDTSVEPMVPADPNLINAAAHTSSEVASADTPPYVGQSFRTDDEAQEFYTNFARRNGFAIRRERSKGNPAHPLGVYKRELVCHRAGVSLPRKTAELKRQRNKKSSRCKCEAQMIIKKNVSKGVTRWVVVHFSNVHNHELLDSDEVRHLPAYRNISSVDRERILFFAKAGFTVNLIMRALEMEKGLKPGQLTFTERDLRNFLQASKNINRENEGAELVKACKAIKEKSPDFRYEFTLDMNDKLEHIAWSYPDSIRAYKVFGDVVVFDTTYRLYAYDRPFGVWFGVDNYGNTIFFGCVLLQDEKPASFAWALQAFVHLMDEKVPQTMVTDLDMGLREAIMNVLPDTKQAFSTWHIMSKLPSWFSTLLGSQYERFVSEFHGVYNLESENDFVHQWGQMINEFGLGSDRHIAILSYHREYWALPFLRGWLFGGLLTTGFSLSIKAFFKGFLVSQTRLKDFVEQVMVAIDLQNQAGEEATMRQNYQNVQIKTCMPVEEHASSVLTPYAFEMFQRELVSSTQFAVYETQRDTYLVRHHLKTDGGHLVSCIPANEEIHCSCKEFEFSGIMCRHSLRVLSLKNCFMLPEKYLLIRWRRESSLFPKSSGYKYRSQALRSLASIIIQESSLTKDRFDYAQWHMSKLLTHVRDMPTVDEGASDLEPVSSLDATVDVTPVRSRGRPKKLKAAIDIPKEMQALQESQALPEMQVLSETQDLSETQALS</sequence>
<evidence type="ECO:0000256" key="5">
    <source>
        <dbReference type="PROSITE-ProRule" id="PRU00325"/>
    </source>
</evidence>
<accession>A0A6I9QR54</accession>
<dbReference type="Pfam" id="PF04434">
    <property type="entry name" value="SWIM"/>
    <property type="match status" value="1"/>
</dbReference>
<keyword evidence="4 6" id="KW-0862">Zinc</keyword>
<keyword evidence="2 6" id="KW-0479">Metal-binding</keyword>
<evidence type="ECO:0000256" key="2">
    <source>
        <dbReference type="ARBA" id="ARBA00022723"/>
    </source>
</evidence>
<dbReference type="InterPro" id="IPR007527">
    <property type="entry name" value="Znf_SWIM"/>
</dbReference>
<evidence type="ECO:0000256" key="3">
    <source>
        <dbReference type="ARBA" id="ARBA00022771"/>
    </source>
</evidence>
<keyword evidence="3 5" id="KW-0863">Zinc-finger</keyword>
<dbReference type="InParanoid" id="A0A6I9QR54"/>
<dbReference type="PANTHER" id="PTHR31669">
    <property type="entry name" value="PROTEIN FAR1-RELATED SEQUENCE 10-RELATED"/>
    <property type="match status" value="1"/>
</dbReference>
<dbReference type="PANTHER" id="PTHR31669:SF174">
    <property type="entry name" value="PROTEIN FAR1-RELATED SEQUENCE 10-RELATED"/>
    <property type="match status" value="1"/>
</dbReference>
<dbReference type="KEGG" id="egu:105038571"/>
<comment type="subcellular location">
    <subcellularLocation>
        <location evidence="6">Nucleus</location>
    </subcellularLocation>
</comment>
<proteinExistence type="inferred from homology"/>
<evidence type="ECO:0000256" key="4">
    <source>
        <dbReference type="ARBA" id="ARBA00022833"/>
    </source>
</evidence>
<dbReference type="InterPro" id="IPR004330">
    <property type="entry name" value="FAR1_DNA_bnd_dom"/>
</dbReference>
<feature type="region of interest" description="Disordered" evidence="7">
    <location>
        <begin position="725"/>
        <end position="748"/>
    </location>
</feature>
<dbReference type="InterPro" id="IPR006564">
    <property type="entry name" value="Znf_PMZ"/>
</dbReference>
<dbReference type="PROSITE" id="PS50966">
    <property type="entry name" value="ZF_SWIM"/>
    <property type="match status" value="1"/>
</dbReference>
<evidence type="ECO:0000256" key="7">
    <source>
        <dbReference type="SAM" id="MobiDB-lite"/>
    </source>
</evidence>
<dbReference type="AlphaFoldDB" id="A0A6I9QR54"/>
<dbReference type="InterPro" id="IPR058778">
    <property type="entry name" value="HTH_FAR1-11-like"/>
</dbReference>
<dbReference type="OrthoDB" id="591056at2759"/>
<dbReference type="Proteomes" id="UP000504607">
    <property type="component" value="Chromosome 1"/>
</dbReference>
<evidence type="ECO:0000256" key="6">
    <source>
        <dbReference type="RuleBase" id="RU367018"/>
    </source>
</evidence>
<evidence type="ECO:0000256" key="1">
    <source>
        <dbReference type="ARBA" id="ARBA00005889"/>
    </source>
</evidence>
<evidence type="ECO:0000259" key="8">
    <source>
        <dbReference type="PROSITE" id="PS50966"/>
    </source>
</evidence>
<dbReference type="GO" id="GO:0008270">
    <property type="term" value="F:zinc ion binding"/>
    <property type="evidence" value="ECO:0007669"/>
    <property type="project" value="UniProtKB-UniRule"/>
</dbReference>
<feature type="domain" description="SWIM-type" evidence="8">
    <location>
        <begin position="560"/>
        <end position="608"/>
    </location>
</feature>
<dbReference type="Pfam" id="PF10551">
    <property type="entry name" value="MULE"/>
    <property type="match status" value="1"/>
</dbReference>
<dbReference type="InterPro" id="IPR018289">
    <property type="entry name" value="MULE_transposase_dom"/>
</dbReference>
<dbReference type="SMART" id="SM00575">
    <property type="entry name" value="ZnF_PMZ"/>
    <property type="match status" value="1"/>
</dbReference>
<dbReference type="Pfam" id="PF26175">
    <property type="entry name" value="HTH_FAR1"/>
    <property type="match status" value="1"/>
</dbReference>
<evidence type="ECO:0000313" key="9">
    <source>
        <dbReference type="Proteomes" id="UP000504607"/>
    </source>
</evidence>
<evidence type="ECO:0000313" key="10">
    <source>
        <dbReference type="RefSeq" id="XP_010912759.1"/>
    </source>
</evidence>
<gene>
    <name evidence="10" type="primary">LOC105038571</name>
</gene>
<keyword evidence="6" id="KW-0539">Nucleus</keyword>
<name>A0A6I9QR54_ELAGV</name>
<comment type="similarity">
    <text evidence="1 6">Belongs to the FHY3/FAR1 family.</text>
</comment>
<dbReference type="GO" id="GO:0005634">
    <property type="term" value="C:nucleus"/>
    <property type="evidence" value="ECO:0007669"/>
    <property type="project" value="UniProtKB-SubCell"/>
</dbReference>
<dbReference type="Pfam" id="PF03101">
    <property type="entry name" value="FAR1"/>
    <property type="match status" value="1"/>
</dbReference>
<protein>
    <recommendedName>
        <fullName evidence="6">Protein FAR1-RELATED SEQUENCE</fullName>
    </recommendedName>
</protein>
<reference evidence="10" key="1">
    <citation type="submission" date="2025-08" db="UniProtKB">
        <authorList>
            <consortium name="RefSeq"/>
        </authorList>
    </citation>
    <scope>IDENTIFICATION</scope>
</reference>
<feature type="compositionally biased region" description="Polar residues" evidence="7">
    <location>
        <begin position="735"/>
        <end position="748"/>
    </location>
</feature>
<dbReference type="GeneID" id="105038571"/>
<dbReference type="GO" id="GO:0006355">
    <property type="term" value="P:regulation of DNA-templated transcription"/>
    <property type="evidence" value="ECO:0007669"/>
    <property type="project" value="UniProtKB-UniRule"/>
</dbReference>
<comment type="function">
    <text evidence="6">Putative transcription activator involved in regulating light control of development.</text>
</comment>
<dbReference type="RefSeq" id="XP_010912759.1">
    <property type="nucleotide sequence ID" value="XM_010914457.3"/>
</dbReference>